<sequence length="325" mass="36305">MSQSTSLPINARHVRVQFNRRAPLDEAQFLYGEIAARMLHRLGYIKVNPGKLLDAGCGAGHAIEPLRVRFPEMDYTGQDISPALLAVARERFQSRPGLWQRLRNKPMRPVNFIEADLAESGLPPETFDLVWSNMALHWHPAPHDVLTEWRRVLKPEALVMFSCLGPGTQAEIRKALDAAGLQTATPPYVDMHDFGDMLIERGFSDPVMDQEIITLTYRSPEKVLSDMHLLGGNPNPLRRAALPGRNWHRRLLDALEAQRGMDGTIHISLEVAYGHAWRGLSMRGPRGETRISVNAIGRRRPDDGGPTVRPRQPGDPEPGGNKPGQ</sequence>
<gene>
    <name evidence="8" type="primary">bioC</name>
    <name evidence="11" type="ORF">Q8947_10670</name>
</gene>
<dbReference type="InterPro" id="IPR013216">
    <property type="entry name" value="Methyltransf_11"/>
</dbReference>
<dbReference type="PANTHER" id="PTHR13090:SF1">
    <property type="entry name" value="ARGININE-HYDROXYLASE NDUFAF5, MITOCHONDRIAL"/>
    <property type="match status" value="1"/>
</dbReference>
<comment type="caution">
    <text evidence="11">The sequence shown here is derived from an EMBL/GenBank/DDBJ whole genome shotgun (WGS) entry which is preliminary data.</text>
</comment>
<dbReference type="InterPro" id="IPR029063">
    <property type="entry name" value="SAM-dependent_MTases_sf"/>
</dbReference>
<dbReference type="RefSeq" id="WP_165277668.1">
    <property type="nucleotide sequence ID" value="NZ_JAUZQE010000025.1"/>
</dbReference>
<comment type="pathway">
    <text evidence="2 8">Cofactor biosynthesis; biotin biosynthesis.</text>
</comment>
<feature type="domain" description="Methyltransferase type 11" evidence="10">
    <location>
        <begin position="53"/>
        <end position="160"/>
    </location>
</feature>
<reference evidence="11 12" key="1">
    <citation type="submission" date="2023-08" db="EMBL/GenBank/DDBJ databases">
        <title>Alcaligenaceae gen. nov., a novel taxon isolated from the sludge of Yixing Pesticide Factory.</title>
        <authorList>
            <person name="Ruan L."/>
        </authorList>
    </citation>
    <scope>NUCLEOTIDE SEQUENCE [LARGE SCALE GENOMIC DNA]</scope>
    <source>
        <strain evidence="11 12">LG-2</strain>
    </source>
</reference>
<keyword evidence="5 8" id="KW-0808">Transferase</keyword>
<dbReference type="InterPro" id="IPR050602">
    <property type="entry name" value="Malonyl-ACP_OMT"/>
</dbReference>
<proteinExistence type="inferred from homology"/>
<evidence type="ECO:0000256" key="5">
    <source>
        <dbReference type="ARBA" id="ARBA00022679"/>
    </source>
</evidence>
<keyword evidence="12" id="KW-1185">Reference proteome</keyword>
<accession>A0ABU1D7W6</accession>
<dbReference type="GO" id="GO:0032259">
    <property type="term" value="P:methylation"/>
    <property type="evidence" value="ECO:0007669"/>
    <property type="project" value="UniProtKB-KW"/>
</dbReference>
<comment type="catalytic activity">
    <reaction evidence="1 8">
        <text>malonyl-[ACP] + S-adenosyl-L-methionine = malonyl-[ACP] methyl ester + S-adenosyl-L-homocysteine</text>
        <dbReference type="Rhea" id="RHEA:17105"/>
        <dbReference type="Rhea" id="RHEA-COMP:9623"/>
        <dbReference type="Rhea" id="RHEA-COMP:9954"/>
        <dbReference type="ChEBI" id="CHEBI:57856"/>
        <dbReference type="ChEBI" id="CHEBI:59789"/>
        <dbReference type="ChEBI" id="CHEBI:78449"/>
        <dbReference type="ChEBI" id="CHEBI:78845"/>
        <dbReference type="EC" id="2.1.1.197"/>
    </reaction>
</comment>
<evidence type="ECO:0000313" key="12">
    <source>
        <dbReference type="Proteomes" id="UP001232156"/>
    </source>
</evidence>
<dbReference type="PANTHER" id="PTHR13090">
    <property type="entry name" value="ARGININE-HYDROXYLASE NDUFAF5, MITOCHONDRIAL"/>
    <property type="match status" value="1"/>
</dbReference>
<dbReference type="Pfam" id="PF08241">
    <property type="entry name" value="Methyltransf_11"/>
    <property type="match status" value="1"/>
</dbReference>
<dbReference type="CDD" id="cd02440">
    <property type="entry name" value="AdoMet_MTases"/>
    <property type="match status" value="1"/>
</dbReference>
<dbReference type="SUPFAM" id="SSF53335">
    <property type="entry name" value="S-adenosyl-L-methionine-dependent methyltransferases"/>
    <property type="match status" value="1"/>
</dbReference>
<dbReference type="GO" id="GO:0008168">
    <property type="term" value="F:methyltransferase activity"/>
    <property type="evidence" value="ECO:0007669"/>
    <property type="project" value="UniProtKB-KW"/>
</dbReference>
<dbReference type="EMBL" id="JAUZQE010000025">
    <property type="protein sequence ID" value="MDR4126441.1"/>
    <property type="molecule type" value="Genomic_DNA"/>
</dbReference>
<evidence type="ECO:0000256" key="7">
    <source>
        <dbReference type="ARBA" id="ARBA00022756"/>
    </source>
</evidence>
<dbReference type="HAMAP" id="MF_00835">
    <property type="entry name" value="BioC"/>
    <property type="match status" value="1"/>
</dbReference>
<evidence type="ECO:0000256" key="2">
    <source>
        <dbReference type="ARBA" id="ARBA00004746"/>
    </source>
</evidence>
<protein>
    <recommendedName>
        <fullName evidence="3 8">Malonyl-[acyl-carrier protein] O-methyltransferase</fullName>
        <shortName evidence="8">Malonyl-ACP O-methyltransferase</shortName>
        <ecNumber evidence="3 8">2.1.1.197</ecNumber>
    </recommendedName>
    <alternativeName>
        <fullName evidence="8">Biotin synthesis protein BioC</fullName>
    </alternativeName>
</protein>
<evidence type="ECO:0000313" key="11">
    <source>
        <dbReference type="EMBL" id="MDR4126441.1"/>
    </source>
</evidence>
<keyword evidence="7 8" id="KW-0093">Biotin biosynthesis</keyword>
<evidence type="ECO:0000256" key="1">
    <source>
        <dbReference type="ARBA" id="ARBA00000852"/>
    </source>
</evidence>
<dbReference type="Proteomes" id="UP001232156">
    <property type="component" value="Unassembled WGS sequence"/>
</dbReference>
<keyword evidence="4 8" id="KW-0489">Methyltransferase</keyword>
<comment type="function">
    <text evidence="8">Converts the free carboxyl group of a malonyl-thioester to its methyl ester by transfer of a methyl group from S-adenosyl-L-methionine (SAM). It allows to synthesize pimeloyl-ACP via the fatty acid synthetic pathway.</text>
</comment>
<evidence type="ECO:0000259" key="10">
    <source>
        <dbReference type="Pfam" id="PF08241"/>
    </source>
</evidence>
<evidence type="ECO:0000256" key="8">
    <source>
        <dbReference type="HAMAP-Rule" id="MF_00835"/>
    </source>
</evidence>
<keyword evidence="6 8" id="KW-0949">S-adenosyl-L-methionine</keyword>
<evidence type="ECO:0000256" key="4">
    <source>
        <dbReference type="ARBA" id="ARBA00022603"/>
    </source>
</evidence>
<organism evidence="11 12">
    <name type="scientific">Yanghanlia caeni</name>
    <dbReference type="NCBI Taxonomy" id="3064283"/>
    <lineage>
        <taxon>Bacteria</taxon>
        <taxon>Pseudomonadati</taxon>
        <taxon>Pseudomonadota</taxon>
        <taxon>Betaproteobacteria</taxon>
        <taxon>Burkholderiales</taxon>
        <taxon>Alcaligenaceae</taxon>
        <taxon>Yanghanlia</taxon>
    </lineage>
</organism>
<dbReference type="InterPro" id="IPR011814">
    <property type="entry name" value="BioC"/>
</dbReference>
<name>A0ABU1D7W6_9BURK</name>
<comment type="similarity">
    <text evidence="8">Belongs to the methyltransferase superfamily.</text>
</comment>
<evidence type="ECO:0000256" key="6">
    <source>
        <dbReference type="ARBA" id="ARBA00022691"/>
    </source>
</evidence>
<evidence type="ECO:0000256" key="3">
    <source>
        <dbReference type="ARBA" id="ARBA00012327"/>
    </source>
</evidence>
<dbReference type="Gene3D" id="3.40.50.150">
    <property type="entry name" value="Vaccinia Virus protein VP39"/>
    <property type="match status" value="1"/>
</dbReference>
<evidence type="ECO:0000256" key="9">
    <source>
        <dbReference type="SAM" id="MobiDB-lite"/>
    </source>
</evidence>
<feature type="region of interest" description="Disordered" evidence="9">
    <location>
        <begin position="288"/>
        <end position="325"/>
    </location>
</feature>
<dbReference type="EC" id="2.1.1.197" evidence="3 8"/>